<dbReference type="AlphaFoldDB" id="A0A2C9D437"/>
<keyword evidence="1" id="KW-0175">Coiled coil</keyword>
<proteinExistence type="predicted"/>
<organism evidence="3 4">
    <name type="scientific">Hartmannibacter diazotrophicus</name>
    <dbReference type="NCBI Taxonomy" id="1482074"/>
    <lineage>
        <taxon>Bacteria</taxon>
        <taxon>Pseudomonadati</taxon>
        <taxon>Pseudomonadota</taxon>
        <taxon>Alphaproteobacteria</taxon>
        <taxon>Hyphomicrobiales</taxon>
        <taxon>Pleomorphomonadaceae</taxon>
        <taxon>Hartmannibacter</taxon>
    </lineage>
</organism>
<dbReference type="EMBL" id="LT960614">
    <property type="protein sequence ID" value="SON55072.1"/>
    <property type="molecule type" value="Genomic_DNA"/>
</dbReference>
<sequence length="265" mass="29383">MVIRAHSLALILICSVAFISSGNSASGQIGAAIITFGAGSAIINRAGDEFRKSIDHARAAASSLLDDANEKAKERLAQIDEIANRTISDMIGKTEEAATRILENATKKVNDLETQIMTDVKQVIWEGECAGRRLVIEDLGTALGGLGRLIGTNQIILTPPVKVRQTPKWYTGCLWWCRDPYVVDVTEPFGETYKKVRDLMEGAIAPDQVTDDTPADNLVGTYEYLSIFAKRTSCFYPGSEERYNRAFIYYREQARKWNNIVNVKL</sequence>
<dbReference type="Proteomes" id="UP000223606">
    <property type="component" value="Chromosome 1"/>
</dbReference>
<evidence type="ECO:0000256" key="2">
    <source>
        <dbReference type="SAM" id="SignalP"/>
    </source>
</evidence>
<gene>
    <name evidence="3" type="ORF">HDIA_1531</name>
</gene>
<evidence type="ECO:0000313" key="4">
    <source>
        <dbReference type="Proteomes" id="UP000223606"/>
    </source>
</evidence>
<dbReference type="OrthoDB" id="9837014at2"/>
<feature type="signal peptide" evidence="2">
    <location>
        <begin position="1"/>
        <end position="25"/>
    </location>
</feature>
<evidence type="ECO:0000313" key="3">
    <source>
        <dbReference type="EMBL" id="SON55072.1"/>
    </source>
</evidence>
<feature type="coiled-coil region" evidence="1">
    <location>
        <begin position="65"/>
        <end position="122"/>
    </location>
</feature>
<keyword evidence="2" id="KW-0732">Signal</keyword>
<accession>A0A2C9D437</accession>
<dbReference type="KEGG" id="hdi:HDIA_1531"/>
<protein>
    <submittedName>
        <fullName evidence="3">Uncharacterized protein</fullName>
    </submittedName>
</protein>
<reference evidence="4" key="1">
    <citation type="submission" date="2017-09" db="EMBL/GenBank/DDBJ databases">
        <title>Genome sequence of Nannocystis excedens DSM 71.</title>
        <authorList>
            <person name="Blom J."/>
        </authorList>
    </citation>
    <scope>NUCLEOTIDE SEQUENCE [LARGE SCALE GENOMIC DNA]</scope>
    <source>
        <strain evidence="4">type strain: E19</strain>
    </source>
</reference>
<name>A0A2C9D437_9HYPH</name>
<evidence type="ECO:0000256" key="1">
    <source>
        <dbReference type="SAM" id="Coils"/>
    </source>
</evidence>
<feature type="chain" id="PRO_5012925927" evidence="2">
    <location>
        <begin position="26"/>
        <end position="265"/>
    </location>
</feature>
<keyword evidence="4" id="KW-1185">Reference proteome</keyword>